<evidence type="ECO:0000256" key="2">
    <source>
        <dbReference type="SAM" id="Phobius"/>
    </source>
</evidence>
<evidence type="ECO:0000259" key="3">
    <source>
        <dbReference type="PROSITE" id="PS50853"/>
    </source>
</evidence>
<gene>
    <name evidence="4" type="ORF">X975_19658</name>
</gene>
<dbReference type="PANTHER" id="PTHR46957:SF3">
    <property type="entry name" value="CYTOKINE RECEPTOR"/>
    <property type="match status" value="1"/>
</dbReference>
<keyword evidence="2" id="KW-0812">Transmembrane</keyword>
<protein>
    <submittedName>
        <fullName evidence="4">Usherin</fullName>
    </submittedName>
</protein>
<feature type="region of interest" description="Disordered" evidence="1">
    <location>
        <begin position="331"/>
        <end position="438"/>
    </location>
</feature>
<dbReference type="Proteomes" id="UP000054359">
    <property type="component" value="Unassembled WGS sequence"/>
</dbReference>
<dbReference type="OrthoDB" id="6437097at2759"/>
<dbReference type="AlphaFoldDB" id="A0A087SZJ2"/>
<evidence type="ECO:0000313" key="4">
    <source>
        <dbReference type="EMBL" id="KFM58281.1"/>
    </source>
</evidence>
<dbReference type="InterPro" id="IPR013783">
    <property type="entry name" value="Ig-like_fold"/>
</dbReference>
<dbReference type="Pfam" id="PF00041">
    <property type="entry name" value="fn3"/>
    <property type="match status" value="1"/>
</dbReference>
<accession>A0A087SZJ2</accession>
<feature type="transmembrane region" description="Helical" evidence="2">
    <location>
        <begin position="236"/>
        <end position="261"/>
    </location>
</feature>
<feature type="domain" description="Fibronectin type-III" evidence="3">
    <location>
        <begin position="28"/>
        <end position="128"/>
    </location>
</feature>
<dbReference type="Gene3D" id="2.60.40.10">
    <property type="entry name" value="Immunoglobulins"/>
    <property type="match status" value="2"/>
</dbReference>
<feature type="non-terminal residue" evidence="4">
    <location>
        <position position="865"/>
    </location>
</feature>
<dbReference type="PANTHER" id="PTHR46957">
    <property type="entry name" value="CYTOKINE RECEPTOR"/>
    <property type="match status" value="1"/>
</dbReference>
<feature type="domain" description="Fibronectin type-III" evidence="3">
    <location>
        <begin position="129"/>
        <end position="233"/>
    </location>
</feature>
<feature type="compositionally biased region" description="Polar residues" evidence="1">
    <location>
        <begin position="395"/>
        <end position="405"/>
    </location>
</feature>
<reference evidence="4 5" key="1">
    <citation type="submission" date="2013-11" db="EMBL/GenBank/DDBJ databases">
        <title>Genome sequencing of Stegodyphus mimosarum.</title>
        <authorList>
            <person name="Bechsgaard J."/>
        </authorList>
    </citation>
    <scope>NUCLEOTIDE SEQUENCE [LARGE SCALE GENOMIC DNA]</scope>
</reference>
<name>A0A087SZJ2_STEMI</name>
<dbReference type="InterPro" id="IPR003961">
    <property type="entry name" value="FN3_dom"/>
</dbReference>
<evidence type="ECO:0000256" key="1">
    <source>
        <dbReference type="SAM" id="MobiDB-lite"/>
    </source>
</evidence>
<keyword evidence="2" id="KW-1133">Transmembrane helix</keyword>
<evidence type="ECO:0000313" key="5">
    <source>
        <dbReference type="Proteomes" id="UP000054359"/>
    </source>
</evidence>
<keyword evidence="5" id="KW-1185">Reference proteome</keyword>
<keyword evidence="2" id="KW-0472">Membrane</keyword>
<feature type="compositionally biased region" description="Polar residues" evidence="1">
    <location>
        <begin position="365"/>
        <end position="377"/>
    </location>
</feature>
<organism evidence="4 5">
    <name type="scientific">Stegodyphus mimosarum</name>
    <name type="common">African social velvet spider</name>
    <dbReference type="NCBI Taxonomy" id="407821"/>
    <lineage>
        <taxon>Eukaryota</taxon>
        <taxon>Metazoa</taxon>
        <taxon>Ecdysozoa</taxon>
        <taxon>Arthropoda</taxon>
        <taxon>Chelicerata</taxon>
        <taxon>Arachnida</taxon>
        <taxon>Araneae</taxon>
        <taxon>Araneomorphae</taxon>
        <taxon>Entelegynae</taxon>
        <taxon>Eresoidea</taxon>
        <taxon>Eresidae</taxon>
        <taxon>Stegodyphus</taxon>
    </lineage>
</organism>
<dbReference type="CDD" id="cd00063">
    <property type="entry name" value="FN3"/>
    <property type="match status" value="2"/>
</dbReference>
<dbReference type="GO" id="GO:0016020">
    <property type="term" value="C:membrane"/>
    <property type="evidence" value="ECO:0007669"/>
    <property type="project" value="UniProtKB-SubCell"/>
</dbReference>
<dbReference type="PROSITE" id="PS50853">
    <property type="entry name" value="FN3"/>
    <property type="match status" value="2"/>
</dbReference>
<dbReference type="InterPro" id="IPR036116">
    <property type="entry name" value="FN3_sf"/>
</dbReference>
<dbReference type="SMART" id="SM00060">
    <property type="entry name" value="FN3"/>
    <property type="match status" value="2"/>
</dbReference>
<dbReference type="STRING" id="407821.A0A087SZJ2"/>
<sequence length="865" mass="94565">MRVLTSNGWSADSNVAYESTMPSAPSDSPGDVKILIIDGTKIRVSFAPPQIPNGIVTRYVVTYNKTSDGTSHHVQVRVQEMKMDHGAYIVDLHKSLFYYSNYSIEVEACVEKACSPPSNPVYALTGISRPGIMKSPSVEILKSSMNISWDPPFLPNGPLDLYQVIKESTNSSIKEEYNVTGRNFLILSLACSDEEKEEKIVYSFKVRAVNFKGDMPLYGDFSRPTETILCVSSTSFGLIIGSTAGAVIGFVLFVLLMYCIISWMKREVAMIKGINVQLPKGLDSPIDNPLNSYDKFKSGLQKSHDSGIPYDRTYERLCSFASEGDTKDIGNGCILNEEPSDRSKRLHSGRNNSGESDASGKCHDSISSSNTTKTHLSIDSGAEIDSPPSPDGFFSDTSSSNTTPRSYKPDLTIVKESNGSVSRDSGLEKEGTGPTLMSQNMEIPTKYSWYIRKKNYPFLIQKNAGQMPAYSKFAVLPSSTLSYVPYGEQNLGLLEKSSLSNSEPSVSDFDTCCPEPVVLSGIVPYSKFGLARSAGNGLNMSNQPFTISTPGYSKFGTTYRALPQLNNSGEKNLPVISSGTKCCLKYVPEGHNALTALAFHHSPVYLHNIRPKDLCSSTLPKKYLEKGPVKEEPSSNGYVSYGDAVKYDAYSKVGMASKPDCRSSYVTFQDAKSMNIHSSPKNVAICPVSAAESVDSSDFNYEADKDESSDIPDVKINESVNITVDENHSVSLPDSYSVLSNDGVKETIKNYIPSGESKVIDFANHNSEHNIASIGGLCNDISQINNNEKDEQIHSAPGGSELDIHITDSSIDEDFAFYGQTNTDEQNERLKEQHISKGYVPFSELSKEPAVVTRPSLGHLPVENI</sequence>
<dbReference type="EMBL" id="KK112690">
    <property type="protein sequence ID" value="KFM58281.1"/>
    <property type="molecule type" value="Genomic_DNA"/>
</dbReference>
<proteinExistence type="predicted"/>
<dbReference type="SUPFAM" id="SSF49265">
    <property type="entry name" value="Fibronectin type III"/>
    <property type="match status" value="2"/>
</dbReference>
<dbReference type="InterPro" id="IPR050713">
    <property type="entry name" value="RTP_Phos/Ushers"/>
</dbReference>